<comment type="caution">
    <text evidence="1">The sequence shown here is derived from an EMBL/GenBank/DDBJ whole genome shotgun (WGS) entry which is preliminary data.</text>
</comment>
<evidence type="ECO:0000313" key="1">
    <source>
        <dbReference type="EMBL" id="KXA90991.1"/>
    </source>
</evidence>
<proteinExistence type="predicted"/>
<protein>
    <submittedName>
        <fullName evidence="1">Uncharacterized protein</fullName>
    </submittedName>
</protein>
<keyword evidence="2" id="KW-1185">Reference proteome</keyword>
<dbReference type="Proteomes" id="UP000070163">
    <property type="component" value="Unassembled WGS sequence"/>
</dbReference>
<dbReference type="AlphaFoldDB" id="A0A133U9X5"/>
<dbReference type="EMBL" id="LHXJ01000026">
    <property type="protein sequence ID" value="KXA90991.1"/>
    <property type="molecule type" value="Genomic_DNA"/>
</dbReference>
<name>A0A133U9X5_9EURY</name>
<evidence type="ECO:0000313" key="2">
    <source>
        <dbReference type="Proteomes" id="UP000070163"/>
    </source>
</evidence>
<sequence length="200" mass="23560">MKRELRNEHPMLLEVENRGGKGCLIGEVYYGGVKRYRFAVSPSKRRTGQRFLKSFIEREMEQVSKAGRREVYRTSFDLLNVFGWLRKNPKAAQTYHLDGKGRLLRHLKSLKEVLTDPLPSRKEVRGLLSQDPPMRSRYEELEEELDGDHPEEGVSKEVYVRMSGAGDEYEDYREKADEEFERVNETIRSLKNTIHEIEYF</sequence>
<gene>
    <name evidence="1" type="ORF">AKJ57_02815</name>
</gene>
<reference evidence="1 2" key="1">
    <citation type="journal article" date="2016" name="Sci. Rep.">
        <title>Metabolic traits of an uncultured archaeal lineage -MSBL1- from brine pools of the Red Sea.</title>
        <authorList>
            <person name="Mwirichia R."/>
            <person name="Alam I."/>
            <person name="Rashid M."/>
            <person name="Vinu M."/>
            <person name="Ba-Alawi W."/>
            <person name="Anthony Kamau A."/>
            <person name="Kamanda Ngugi D."/>
            <person name="Goker M."/>
            <person name="Klenk H.P."/>
            <person name="Bajic V."/>
            <person name="Stingl U."/>
        </authorList>
    </citation>
    <scope>NUCLEOTIDE SEQUENCE [LARGE SCALE GENOMIC DNA]</scope>
    <source>
        <strain evidence="1">SCGC-AAA259A05</strain>
    </source>
</reference>
<organism evidence="1 2">
    <name type="scientific">candidate division MSBL1 archaeon SCGC-AAA259A05</name>
    <dbReference type="NCBI Taxonomy" id="1698259"/>
    <lineage>
        <taxon>Archaea</taxon>
        <taxon>Methanobacteriati</taxon>
        <taxon>Methanobacteriota</taxon>
        <taxon>candidate division MSBL1</taxon>
    </lineage>
</organism>
<accession>A0A133U9X5</accession>